<accession>A0A0F9S7G0</accession>
<name>A0A0F9S7G0_9ZZZZ</name>
<organism evidence="1">
    <name type="scientific">marine sediment metagenome</name>
    <dbReference type="NCBI Taxonomy" id="412755"/>
    <lineage>
        <taxon>unclassified sequences</taxon>
        <taxon>metagenomes</taxon>
        <taxon>ecological metagenomes</taxon>
    </lineage>
</organism>
<dbReference type="AlphaFoldDB" id="A0A0F9S7G0"/>
<sequence>MLKRPIDIKKLKSTDLIPFFIEYVKNHSYINSIHIAKTFLDKSSNTSFNLLSKNCKLSLTHKIIPLIRDATRIGILIRYNTKIFKVINKKKLLAFETLIKDVR</sequence>
<proteinExistence type="predicted"/>
<reference evidence="1" key="1">
    <citation type="journal article" date="2015" name="Nature">
        <title>Complex archaea that bridge the gap between prokaryotes and eukaryotes.</title>
        <authorList>
            <person name="Spang A."/>
            <person name="Saw J.H."/>
            <person name="Jorgensen S.L."/>
            <person name="Zaremba-Niedzwiedzka K."/>
            <person name="Martijn J."/>
            <person name="Lind A.E."/>
            <person name="van Eijk R."/>
            <person name="Schleper C."/>
            <person name="Guy L."/>
            <person name="Ettema T.J."/>
        </authorList>
    </citation>
    <scope>NUCLEOTIDE SEQUENCE</scope>
</reference>
<evidence type="ECO:0000313" key="1">
    <source>
        <dbReference type="EMBL" id="KKN62999.1"/>
    </source>
</evidence>
<dbReference type="EMBL" id="LAZR01000605">
    <property type="protein sequence ID" value="KKN62999.1"/>
    <property type="molecule type" value="Genomic_DNA"/>
</dbReference>
<comment type="caution">
    <text evidence="1">The sequence shown here is derived from an EMBL/GenBank/DDBJ whole genome shotgun (WGS) entry which is preliminary data.</text>
</comment>
<protein>
    <submittedName>
        <fullName evidence="1">Uncharacterized protein</fullName>
    </submittedName>
</protein>
<gene>
    <name evidence="1" type="ORF">LCGC14_0506390</name>
</gene>